<name>A0A086T406_HAPC1</name>
<dbReference type="InterPro" id="IPR009799">
    <property type="entry name" value="EthD_dom"/>
</dbReference>
<dbReference type="SUPFAM" id="SSF54909">
    <property type="entry name" value="Dimeric alpha+beta barrel"/>
    <property type="match status" value="1"/>
</dbReference>
<dbReference type="Proteomes" id="UP000029964">
    <property type="component" value="Unassembled WGS sequence"/>
</dbReference>
<feature type="domain" description="EthD" evidence="2">
    <location>
        <begin position="19"/>
        <end position="117"/>
    </location>
</feature>
<dbReference type="EMBL" id="JPKY01000055">
    <property type="protein sequence ID" value="KFH44088.1"/>
    <property type="molecule type" value="Genomic_DNA"/>
</dbReference>
<dbReference type="GO" id="GO:0016491">
    <property type="term" value="F:oxidoreductase activity"/>
    <property type="evidence" value="ECO:0007669"/>
    <property type="project" value="InterPro"/>
</dbReference>
<dbReference type="OrthoDB" id="3454835at2759"/>
<protein>
    <recommendedName>
        <fullName evidence="2">EthD domain-containing protein</fullName>
    </recommendedName>
</protein>
<dbReference type="InterPro" id="IPR011008">
    <property type="entry name" value="Dimeric_a/b-barrel"/>
</dbReference>
<dbReference type="Gene3D" id="3.30.70.100">
    <property type="match status" value="1"/>
</dbReference>
<dbReference type="STRING" id="857340.A0A086T406"/>
<evidence type="ECO:0000256" key="1">
    <source>
        <dbReference type="ARBA" id="ARBA00005986"/>
    </source>
</evidence>
<keyword evidence="4" id="KW-1185">Reference proteome</keyword>
<comment type="similarity">
    <text evidence="1">Belongs to the tpcK family.</text>
</comment>
<evidence type="ECO:0000313" key="4">
    <source>
        <dbReference type="Proteomes" id="UP000029964"/>
    </source>
</evidence>
<accession>A0A086T406</accession>
<evidence type="ECO:0000259" key="2">
    <source>
        <dbReference type="Pfam" id="PF07110"/>
    </source>
</evidence>
<organism evidence="3 4">
    <name type="scientific">Hapsidospora chrysogenum (strain ATCC 11550 / CBS 779.69 / DSM 880 / IAM 14645 / JCM 23072 / IMI 49137)</name>
    <name type="common">Acremonium chrysogenum</name>
    <dbReference type="NCBI Taxonomy" id="857340"/>
    <lineage>
        <taxon>Eukaryota</taxon>
        <taxon>Fungi</taxon>
        <taxon>Dikarya</taxon>
        <taxon>Ascomycota</taxon>
        <taxon>Pezizomycotina</taxon>
        <taxon>Sordariomycetes</taxon>
        <taxon>Hypocreomycetidae</taxon>
        <taxon>Hypocreales</taxon>
        <taxon>Bionectriaceae</taxon>
        <taxon>Hapsidospora</taxon>
    </lineage>
</organism>
<proteinExistence type="inferred from homology"/>
<dbReference type="HOGENOM" id="CLU_115019_0_3_1"/>
<evidence type="ECO:0000313" key="3">
    <source>
        <dbReference type="EMBL" id="KFH44088.1"/>
    </source>
</evidence>
<sequence length="141" mass="16326">MAENKQSEPLRFTVTHYRKPEHTHEEFINWIVNKHLPVALPIFRRHGIQEYKLFTTPANLNEGLKAAMIERRPTWSFADFDCFIEYTLPSLECVANVMDDPEWPNAVADEPEWVDTSRALCSVGYVTPYLLKTGEVVNMAK</sequence>
<dbReference type="Pfam" id="PF07110">
    <property type="entry name" value="EthD"/>
    <property type="match status" value="1"/>
</dbReference>
<dbReference type="AlphaFoldDB" id="A0A086T406"/>
<gene>
    <name evidence="3" type="ORF">ACRE_051660</name>
</gene>
<comment type="caution">
    <text evidence="3">The sequence shown here is derived from an EMBL/GenBank/DDBJ whole genome shotgun (WGS) entry which is preliminary data.</text>
</comment>
<reference evidence="4" key="1">
    <citation type="journal article" date="2014" name="Genome Announc.">
        <title>Genome sequence and annotation of Acremonium chrysogenum, producer of the beta-lactam antibiotic cephalosporin C.</title>
        <authorList>
            <person name="Terfehr D."/>
            <person name="Dahlmann T.A."/>
            <person name="Specht T."/>
            <person name="Zadra I."/>
            <person name="Kuernsteiner H."/>
            <person name="Kueck U."/>
        </authorList>
    </citation>
    <scope>NUCLEOTIDE SEQUENCE [LARGE SCALE GENOMIC DNA]</scope>
    <source>
        <strain evidence="4">ATCC 11550 / CBS 779.69 / DSM 880 / IAM 14645 / JCM 23072 / IMI 49137</strain>
    </source>
</reference>